<accession>A0A0R3PQ07</accession>
<evidence type="ECO:0000256" key="4">
    <source>
        <dbReference type="ARBA" id="ARBA00023273"/>
    </source>
</evidence>
<comment type="similarity">
    <text evidence="2">Belongs to the IFT57 family.</text>
</comment>
<keyword evidence="5" id="KW-0175">Coiled coil</keyword>
<dbReference type="EMBL" id="UYYA01004031">
    <property type="protein sequence ID" value="VDM58945.1"/>
    <property type="molecule type" value="Genomic_DNA"/>
</dbReference>
<sequence>MHLEQMTNLQQKLTELIESVTPKLELVTNEVEKSLERIESRERTLNQQLGVWLSRYKEANDARAEVRERYKAAFVGVSERTAALQRISEDIDQIKMQIEEQGAKTSDGAPIMKVKQALLKIEEDIQRMNVQIGVLEQSLMQAQLRERVSYATEAYGIA</sequence>
<evidence type="ECO:0000256" key="3">
    <source>
        <dbReference type="ARBA" id="ARBA00023069"/>
    </source>
</evidence>
<name>A0A0R3PQ07_ANGCS</name>
<dbReference type="GO" id="GO:0005815">
    <property type="term" value="C:microtubule organizing center"/>
    <property type="evidence" value="ECO:0007669"/>
    <property type="project" value="TreeGrafter"/>
</dbReference>
<protein>
    <submittedName>
        <fullName evidence="8">Nsp1_C domain-containing protein</fullName>
    </submittedName>
</protein>
<proteinExistence type="inferred from homology"/>
<dbReference type="Pfam" id="PF10498">
    <property type="entry name" value="IFT57"/>
    <property type="match status" value="1"/>
</dbReference>
<evidence type="ECO:0000313" key="7">
    <source>
        <dbReference type="Proteomes" id="UP000267027"/>
    </source>
</evidence>
<dbReference type="STRING" id="334426.A0A0R3PQ07"/>
<keyword evidence="3" id="KW-0969">Cilium</keyword>
<dbReference type="WBParaSite" id="ACOC_0000735901-mRNA-1">
    <property type="protein sequence ID" value="ACOC_0000735901-mRNA-1"/>
    <property type="gene ID" value="ACOC_0000735901"/>
</dbReference>
<dbReference type="PANTHER" id="PTHR16011:SF0">
    <property type="entry name" value="INTRAFLAGELLAR TRANSPORT PROTEIN 57 HOMOLOG"/>
    <property type="match status" value="1"/>
</dbReference>
<dbReference type="Proteomes" id="UP000267027">
    <property type="component" value="Unassembled WGS sequence"/>
</dbReference>
<evidence type="ECO:0000256" key="5">
    <source>
        <dbReference type="SAM" id="Coils"/>
    </source>
</evidence>
<keyword evidence="4" id="KW-0966">Cell projection</keyword>
<comment type="subcellular location">
    <subcellularLocation>
        <location evidence="1">Cell projection</location>
        <location evidence="1">Cilium</location>
    </subcellularLocation>
</comment>
<gene>
    <name evidence="6" type="ORF">ACOC_LOCUS7360</name>
</gene>
<evidence type="ECO:0000313" key="8">
    <source>
        <dbReference type="WBParaSite" id="ACOC_0000735901-mRNA-1"/>
    </source>
</evidence>
<dbReference type="AlphaFoldDB" id="A0A0R3PQ07"/>
<reference evidence="6 7" key="2">
    <citation type="submission" date="2018-11" db="EMBL/GenBank/DDBJ databases">
        <authorList>
            <consortium name="Pathogen Informatics"/>
        </authorList>
    </citation>
    <scope>NUCLEOTIDE SEQUENCE [LARGE SCALE GENOMIC DNA]</scope>
    <source>
        <strain evidence="6 7">Costa Rica</strain>
    </source>
</reference>
<keyword evidence="7" id="KW-1185">Reference proteome</keyword>
<reference evidence="8" key="1">
    <citation type="submission" date="2017-02" db="UniProtKB">
        <authorList>
            <consortium name="WormBaseParasite"/>
        </authorList>
    </citation>
    <scope>IDENTIFICATION</scope>
</reference>
<dbReference type="GO" id="GO:0030992">
    <property type="term" value="C:intraciliary transport particle B"/>
    <property type="evidence" value="ECO:0007669"/>
    <property type="project" value="TreeGrafter"/>
</dbReference>
<evidence type="ECO:0000313" key="6">
    <source>
        <dbReference type="EMBL" id="VDM58945.1"/>
    </source>
</evidence>
<dbReference type="OrthoDB" id="423881at2759"/>
<dbReference type="OMA" id="DGKDWRI"/>
<evidence type="ECO:0000256" key="1">
    <source>
        <dbReference type="ARBA" id="ARBA00004138"/>
    </source>
</evidence>
<dbReference type="InterPro" id="IPR019530">
    <property type="entry name" value="Intra-flagellar_transport_57"/>
</dbReference>
<feature type="coiled-coil region" evidence="5">
    <location>
        <begin position="84"/>
        <end position="131"/>
    </location>
</feature>
<dbReference type="PANTHER" id="PTHR16011">
    <property type="entry name" value="IFT57/HIPPI"/>
    <property type="match status" value="1"/>
</dbReference>
<dbReference type="GO" id="GO:0005794">
    <property type="term" value="C:Golgi apparatus"/>
    <property type="evidence" value="ECO:0007669"/>
    <property type="project" value="TreeGrafter"/>
</dbReference>
<evidence type="ECO:0000256" key="2">
    <source>
        <dbReference type="ARBA" id="ARBA00009415"/>
    </source>
</evidence>
<dbReference type="GO" id="GO:0042073">
    <property type="term" value="P:intraciliary transport"/>
    <property type="evidence" value="ECO:0007669"/>
    <property type="project" value="TreeGrafter"/>
</dbReference>
<dbReference type="GO" id="GO:1905515">
    <property type="term" value="P:non-motile cilium assembly"/>
    <property type="evidence" value="ECO:0007669"/>
    <property type="project" value="TreeGrafter"/>
</dbReference>
<organism evidence="8">
    <name type="scientific">Angiostrongylus costaricensis</name>
    <name type="common">Nematode worm</name>
    <dbReference type="NCBI Taxonomy" id="334426"/>
    <lineage>
        <taxon>Eukaryota</taxon>
        <taxon>Metazoa</taxon>
        <taxon>Ecdysozoa</taxon>
        <taxon>Nematoda</taxon>
        <taxon>Chromadorea</taxon>
        <taxon>Rhabditida</taxon>
        <taxon>Rhabditina</taxon>
        <taxon>Rhabditomorpha</taxon>
        <taxon>Strongyloidea</taxon>
        <taxon>Metastrongylidae</taxon>
        <taxon>Angiostrongylus</taxon>
    </lineage>
</organism>
<dbReference type="GO" id="GO:0005929">
    <property type="term" value="C:cilium"/>
    <property type="evidence" value="ECO:0007669"/>
    <property type="project" value="UniProtKB-SubCell"/>
</dbReference>